<dbReference type="EMBL" id="UINC01010074">
    <property type="protein sequence ID" value="SVA44960.1"/>
    <property type="molecule type" value="Genomic_DNA"/>
</dbReference>
<accession>A0A381VXC7</accession>
<protein>
    <submittedName>
        <fullName evidence="1">Uncharacterized protein</fullName>
    </submittedName>
</protein>
<name>A0A381VXC7_9ZZZZ</name>
<sequence length="38" mass="4286">MNDSGPICQKVNSNILFNSTNSQIRHLSLIVVMNQLKK</sequence>
<dbReference type="AlphaFoldDB" id="A0A381VXC7"/>
<reference evidence="1" key="1">
    <citation type="submission" date="2018-05" db="EMBL/GenBank/DDBJ databases">
        <authorList>
            <person name="Lanie J.A."/>
            <person name="Ng W.-L."/>
            <person name="Kazmierczak K.M."/>
            <person name="Andrzejewski T.M."/>
            <person name="Davidsen T.M."/>
            <person name="Wayne K.J."/>
            <person name="Tettelin H."/>
            <person name="Glass J.I."/>
            <person name="Rusch D."/>
            <person name="Podicherti R."/>
            <person name="Tsui H.-C.T."/>
            <person name="Winkler M.E."/>
        </authorList>
    </citation>
    <scope>NUCLEOTIDE SEQUENCE</scope>
</reference>
<proteinExistence type="predicted"/>
<gene>
    <name evidence="1" type="ORF">METZ01_LOCUS97814</name>
</gene>
<evidence type="ECO:0000313" key="1">
    <source>
        <dbReference type="EMBL" id="SVA44960.1"/>
    </source>
</evidence>
<organism evidence="1">
    <name type="scientific">marine metagenome</name>
    <dbReference type="NCBI Taxonomy" id="408172"/>
    <lineage>
        <taxon>unclassified sequences</taxon>
        <taxon>metagenomes</taxon>
        <taxon>ecological metagenomes</taxon>
    </lineage>
</organism>